<reference evidence="2 3" key="1">
    <citation type="journal article" date="2018" name="Nat. Ecol. Evol.">
        <title>Shark genomes provide insights into elasmobranch evolution and the origin of vertebrates.</title>
        <authorList>
            <person name="Hara Y"/>
            <person name="Yamaguchi K"/>
            <person name="Onimaru K"/>
            <person name="Kadota M"/>
            <person name="Koyanagi M"/>
            <person name="Keeley SD"/>
            <person name="Tatsumi K"/>
            <person name="Tanaka K"/>
            <person name="Motone F"/>
            <person name="Kageyama Y"/>
            <person name="Nozu R"/>
            <person name="Adachi N"/>
            <person name="Nishimura O"/>
            <person name="Nakagawa R"/>
            <person name="Tanegashima C"/>
            <person name="Kiyatake I"/>
            <person name="Matsumoto R"/>
            <person name="Murakumo K"/>
            <person name="Nishida K"/>
            <person name="Terakita A"/>
            <person name="Kuratani S"/>
            <person name="Sato K"/>
            <person name="Hyodo S Kuraku.S."/>
        </authorList>
    </citation>
    <scope>NUCLEOTIDE SEQUENCE [LARGE SCALE GENOMIC DNA]</scope>
</reference>
<gene>
    <name evidence="2" type="ORF">chiPu_0011508</name>
</gene>
<dbReference type="EMBL" id="BEZZ01000482">
    <property type="protein sequence ID" value="GCC33041.1"/>
    <property type="molecule type" value="Genomic_DNA"/>
</dbReference>
<sequence>MFRFTPDLSRAALSRAADLTRQPAFPTWAPERRRCRSTPNAPAPTPYPARCTLGNTVPAPDARPAAHAHVLPTRPPTAGVRFLSNRMLAVVKAIP</sequence>
<proteinExistence type="predicted"/>
<name>A0A401SRM2_CHIPU</name>
<evidence type="ECO:0000313" key="2">
    <source>
        <dbReference type="EMBL" id="GCC33041.1"/>
    </source>
</evidence>
<dbReference type="AlphaFoldDB" id="A0A401SRM2"/>
<feature type="region of interest" description="Disordered" evidence="1">
    <location>
        <begin position="15"/>
        <end position="60"/>
    </location>
</feature>
<organism evidence="2 3">
    <name type="scientific">Chiloscyllium punctatum</name>
    <name type="common">Brownbanded bambooshark</name>
    <name type="synonym">Hemiscyllium punctatum</name>
    <dbReference type="NCBI Taxonomy" id="137246"/>
    <lineage>
        <taxon>Eukaryota</taxon>
        <taxon>Metazoa</taxon>
        <taxon>Chordata</taxon>
        <taxon>Craniata</taxon>
        <taxon>Vertebrata</taxon>
        <taxon>Chondrichthyes</taxon>
        <taxon>Elasmobranchii</taxon>
        <taxon>Galeomorphii</taxon>
        <taxon>Galeoidea</taxon>
        <taxon>Orectolobiformes</taxon>
        <taxon>Hemiscylliidae</taxon>
        <taxon>Chiloscyllium</taxon>
    </lineage>
</organism>
<protein>
    <submittedName>
        <fullName evidence="2">Uncharacterized protein</fullName>
    </submittedName>
</protein>
<evidence type="ECO:0000256" key="1">
    <source>
        <dbReference type="SAM" id="MobiDB-lite"/>
    </source>
</evidence>
<comment type="caution">
    <text evidence="2">The sequence shown here is derived from an EMBL/GenBank/DDBJ whole genome shotgun (WGS) entry which is preliminary data.</text>
</comment>
<evidence type="ECO:0000313" key="3">
    <source>
        <dbReference type="Proteomes" id="UP000287033"/>
    </source>
</evidence>
<accession>A0A401SRM2</accession>
<dbReference type="Proteomes" id="UP000287033">
    <property type="component" value="Unassembled WGS sequence"/>
</dbReference>
<keyword evidence="3" id="KW-1185">Reference proteome</keyword>